<protein>
    <submittedName>
        <fullName evidence="2">Cobyrinic acid a,c-diamide synthase</fullName>
    </submittedName>
</protein>
<evidence type="ECO:0000313" key="2">
    <source>
        <dbReference type="EMBL" id="MBS2964689.1"/>
    </source>
</evidence>
<accession>A0A8J8BFF1</accession>
<feature type="region of interest" description="Disordered" evidence="1">
    <location>
        <begin position="1"/>
        <end position="107"/>
    </location>
</feature>
<sequence length="169" mass="18094">MRMPAADELFRSPGSTAHGSGSGITASALSTMGSAARAARPGTDRLRAVPDPVDEEPGAYPDEGYTEARAPEQQPQSARVRPATRSQNAAAPTTAARGATGRERHDEKITVYVSPEELLSLEQARILLRAQHGLAVDRGRIVREAIDLVLADFEANGERSLLVRTLRGR</sequence>
<evidence type="ECO:0000256" key="1">
    <source>
        <dbReference type="SAM" id="MobiDB-lite"/>
    </source>
</evidence>
<feature type="compositionally biased region" description="Polar residues" evidence="1">
    <location>
        <begin position="13"/>
        <end position="33"/>
    </location>
</feature>
<comment type="caution">
    <text evidence="2">The sequence shown here is derived from an EMBL/GenBank/DDBJ whole genome shotgun (WGS) entry which is preliminary data.</text>
</comment>
<organism evidence="2 3">
    <name type="scientific">Actinocrinis puniceicyclus</name>
    <dbReference type="NCBI Taxonomy" id="977794"/>
    <lineage>
        <taxon>Bacteria</taxon>
        <taxon>Bacillati</taxon>
        <taxon>Actinomycetota</taxon>
        <taxon>Actinomycetes</taxon>
        <taxon>Catenulisporales</taxon>
        <taxon>Actinospicaceae</taxon>
        <taxon>Actinocrinis</taxon>
    </lineage>
</organism>
<reference evidence="2" key="1">
    <citation type="submission" date="2021-04" db="EMBL/GenBank/DDBJ databases">
        <title>Genome based classification of Actinospica acidithermotolerans sp. nov., an actinobacterium isolated from an Indonesian hot spring.</title>
        <authorList>
            <person name="Kusuma A.B."/>
            <person name="Putra K.E."/>
            <person name="Nafisah S."/>
            <person name="Loh J."/>
            <person name="Nouioui I."/>
            <person name="Goodfellow M."/>
        </authorList>
    </citation>
    <scope>NUCLEOTIDE SEQUENCE</scope>
    <source>
        <strain evidence="2">DSM 45618</strain>
    </source>
</reference>
<dbReference type="EMBL" id="JAGSXH010000057">
    <property type="protein sequence ID" value="MBS2964689.1"/>
    <property type="molecule type" value="Genomic_DNA"/>
</dbReference>
<proteinExistence type="predicted"/>
<keyword evidence="3" id="KW-1185">Reference proteome</keyword>
<evidence type="ECO:0000313" key="3">
    <source>
        <dbReference type="Proteomes" id="UP000677913"/>
    </source>
</evidence>
<gene>
    <name evidence="2" type="ORF">KGA66_16650</name>
</gene>
<dbReference type="AlphaFoldDB" id="A0A8J8BFF1"/>
<feature type="compositionally biased region" description="Low complexity" evidence="1">
    <location>
        <begin position="89"/>
        <end position="99"/>
    </location>
</feature>
<dbReference type="Proteomes" id="UP000677913">
    <property type="component" value="Unassembled WGS sequence"/>
</dbReference>
<name>A0A8J8BFF1_9ACTN</name>